<reference evidence="3" key="2">
    <citation type="submission" date="2010-04" db="EMBL/GenBank/DDBJ databases">
        <title>Genome sequence of Salinibacter ruber M8.</title>
        <authorList>
            <consortium name="Genoscope"/>
        </authorList>
    </citation>
    <scope>NUCLEOTIDE SEQUENCE [LARGE SCALE GENOMIC DNA]</scope>
    <source>
        <strain evidence="3">M8</strain>
    </source>
</reference>
<gene>
    <name evidence="2" type="ordered locus">SRM_00388</name>
</gene>
<evidence type="ECO:0000313" key="2">
    <source>
        <dbReference type="EMBL" id="CBH23309.1"/>
    </source>
</evidence>
<dbReference type="RefSeq" id="WP_013060873.1">
    <property type="nucleotide sequence ID" value="NC_014032.1"/>
</dbReference>
<feature type="transmembrane region" description="Helical" evidence="1">
    <location>
        <begin position="27"/>
        <end position="45"/>
    </location>
</feature>
<name>D5H5K4_SALRM</name>
<evidence type="ECO:0000313" key="3">
    <source>
        <dbReference type="Proteomes" id="UP000000933"/>
    </source>
</evidence>
<accession>D5H5K4</accession>
<keyword evidence="1" id="KW-1133">Transmembrane helix</keyword>
<dbReference type="KEGG" id="srm:SRM_00388"/>
<sequence>MHLARLPASVYRALIRREVVTTFHNRFVQIFAVVAWAGSIAVAALSGRPEAVPYGLLLLFLYLVPLFGLLVGVSAAHEERDERAFL</sequence>
<protein>
    <submittedName>
        <fullName evidence="2">Uncharacterized protein</fullName>
    </submittedName>
</protein>
<keyword evidence="1" id="KW-0812">Transmembrane</keyword>
<proteinExistence type="predicted"/>
<keyword evidence="1" id="KW-0472">Membrane</keyword>
<dbReference type="AlphaFoldDB" id="D5H5K4"/>
<reference evidence="2 3" key="1">
    <citation type="journal article" date="2010" name="ISME J.">
        <title>Fine-scale evolution: genomic, phenotypic and ecological differentiation in two coexisting Salinibacter ruber strains.</title>
        <authorList>
            <person name="Pena A."/>
            <person name="Teeling H."/>
            <person name="Huerta-Cepas J."/>
            <person name="Santos F."/>
            <person name="Yarza P."/>
            <person name="Brito-Echeverria J."/>
            <person name="Lucio M."/>
            <person name="Schmitt-Kopplin P."/>
            <person name="Meseguer I."/>
            <person name="Schenowitz C."/>
            <person name="Dossat C."/>
            <person name="Barbe V."/>
            <person name="Dopazo J."/>
            <person name="Rossello-Mora R."/>
            <person name="Schuler M."/>
            <person name="Glockner F.O."/>
            <person name="Amann R."/>
            <person name="Gabaldon T."/>
            <person name="Anton J."/>
        </authorList>
    </citation>
    <scope>NUCLEOTIDE SEQUENCE [LARGE SCALE GENOMIC DNA]</scope>
    <source>
        <strain evidence="2 3">M8</strain>
    </source>
</reference>
<organism evidence="2 3">
    <name type="scientific">Salinibacter ruber (strain M8)</name>
    <dbReference type="NCBI Taxonomy" id="761659"/>
    <lineage>
        <taxon>Bacteria</taxon>
        <taxon>Pseudomonadati</taxon>
        <taxon>Rhodothermota</taxon>
        <taxon>Rhodothermia</taxon>
        <taxon>Rhodothermales</taxon>
        <taxon>Salinibacteraceae</taxon>
        <taxon>Salinibacter</taxon>
    </lineage>
</organism>
<dbReference type="EMBL" id="FP565814">
    <property type="protein sequence ID" value="CBH23309.1"/>
    <property type="molecule type" value="Genomic_DNA"/>
</dbReference>
<dbReference type="Proteomes" id="UP000000933">
    <property type="component" value="Chromosome"/>
</dbReference>
<evidence type="ECO:0000256" key="1">
    <source>
        <dbReference type="SAM" id="Phobius"/>
    </source>
</evidence>
<dbReference type="HOGENOM" id="CLU_2496104_0_0_10"/>
<feature type="transmembrane region" description="Helical" evidence="1">
    <location>
        <begin position="51"/>
        <end position="73"/>
    </location>
</feature>